<reference evidence="1" key="1">
    <citation type="journal article" date="2015" name="Nature">
        <title>Complex archaea that bridge the gap between prokaryotes and eukaryotes.</title>
        <authorList>
            <person name="Spang A."/>
            <person name="Saw J.H."/>
            <person name="Jorgensen S.L."/>
            <person name="Zaremba-Niedzwiedzka K."/>
            <person name="Martijn J."/>
            <person name="Lind A.E."/>
            <person name="van Eijk R."/>
            <person name="Schleper C."/>
            <person name="Guy L."/>
            <person name="Ettema T.J."/>
        </authorList>
    </citation>
    <scope>NUCLEOTIDE SEQUENCE</scope>
</reference>
<proteinExistence type="predicted"/>
<comment type="caution">
    <text evidence="1">The sequence shown here is derived from an EMBL/GenBank/DDBJ whole genome shotgun (WGS) entry which is preliminary data.</text>
</comment>
<sequence length="117" mass="14148">MTKFNKEAILLIIRKNHPILVKEKLISEQPLPPIEYEKPFKELVIVGGWIHDWVKGYIFTFYRLIKQEVRLPKEDDKTIFYLKIIKELEELDRAESEADFSIVEEKWKKIIKDFKKE</sequence>
<name>A0A0F9FDU8_9ZZZZ</name>
<dbReference type="AlphaFoldDB" id="A0A0F9FDU8"/>
<accession>A0A0F9FDU8</accession>
<dbReference type="EMBL" id="LAZR01021701">
    <property type="protein sequence ID" value="KKL84418.1"/>
    <property type="molecule type" value="Genomic_DNA"/>
</dbReference>
<evidence type="ECO:0000313" key="1">
    <source>
        <dbReference type="EMBL" id="KKL84418.1"/>
    </source>
</evidence>
<gene>
    <name evidence="1" type="ORF">LCGC14_1964910</name>
</gene>
<protein>
    <submittedName>
        <fullName evidence="1">Uncharacterized protein</fullName>
    </submittedName>
</protein>
<organism evidence="1">
    <name type="scientific">marine sediment metagenome</name>
    <dbReference type="NCBI Taxonomy" id="412755"/>
    <lineage>
        <taxon>unclassified sequences</taxon>
        <taxon>metagenomes</taxon>
        <taxon>ecological metagenomes</taxon>
    </lineage>
</organism>